<dbReference type="PANTHER" id="PTHR37512:SF1">
    <property type="entry name" value="NADR_TTD14 AAA DOMAIN-CONTAINING PROTEIN"/>
    <property type="match status" value="1"/>
</dbReference>
<dbReference type="SUPFAM" id="SSF52540">
    <property type="entry name" value="P-loop containing nucleoside triphosphate hydrolases"/>
    <property type="match status" value="1"/>
</dbReference>
<evidence type="ECO:0000259" key="1">
    <source>
        <dbReference type="Pfam" id="PF13521"/>
    </source>
</evidence>
<dbReference type="SUPFAM" id="SSF52374">
    <property type="entry name" value="Nucleotidylyl transferase"/>
    <property type="match status" value="1"/>
</dbReference>
<gene>
    <name evidence="2" type="ORF">UFOPK1392_01849</name>
</gene>
<dbReference type="InterPro" id="IPR004821">
    <property type="entry name" value="Cyt_trans-like"/>
</dbReference>
<dbReference type="NCBIfam" id="TIGR00125">
    <property type="entry name" value="cyt_tran_rel"/>
    <property type="match status" value="1"/>
</dbReference>
<dbReference type="AlphaFoldDB" id="A0A6J5YF46"/>
<feature type="domain" description="NadR/Ttd14 AAA" evidence="1">
    <location>
        <begin position="160"/>
        <end position="331"/>
    </location>
</feature>
<protein>
    <submittedName>
        <fullName evidence="2">Unannotated protein</fullName>
    </submittedName>
</protein>
<proteinExistence type="predicted"/>
<dbReference type="InterPro" id="IPR027417">
    <property type="entry name" value="P-loop_NTPase"/>
</dbReference>
<accession>A0A6J5YF46</accession>
<dbReference type="EMBL" id="CAEMXZ010000101">
    <property type="protein sequence ID" value="CAB4324085.1"/>
    <property type="molecule type" value="Genomic_DNA"/>
</dbReference>
<dbReference type="Gene3D" id="3.40.50.620">
    <property type="entry name" value="HUPs"/>
    <property type="match status" value="1"/>
</dbReference>
<reference evidence="2" key="1">
    <citation type="submission" date="2020-05" db="EMBL/GenBank/DDBJ databases">
        <authorList>
            <person name="Chiriac C."/>
            <person name="Salcher M."/>
            <person name="Ghai R."/>
            <person name="Kavagutti S V."/>
        </authorList>
    </citation>
    <scope>NUCLEOTIDE SEQUENCE</scope>
</reference>
<dbReference type="GO" id="GO:0003824">
    <property type="term" value="F:catalytic activity"/>
    <property type="evidence" value="ECO:0007669"/>
    <property type="project" value="InterPro"/>
</dbReference>
<sequence length="360" mass="39375">MLGGGYGSAIVVGKFLPPHAGHHSLIEHAQSLADRVLVLLVDGHGELPSADRRALWLQAIHPEVDVVVAADLCRHGTDPCVIECSDRWAAWLGNAIPGRFDLVVSSETYGQAFADRIDATHVSFDPGREGRAVSGDAVRADLAEQWLNLHPIVRAGLHRRVVILGAESTGSTTLARDLAKSIGAPVVMEAGRTASWVLAGRSGGWDEVEWSVEHFRRILADQRRLEADAANRGAFGEHGALGPWIVCDTDALATVAWWERYLDEGSEEALAFAQSDLADLYLVTDPTDVEFVQDGIRDGEHLRHAMHQRFCELSGASGRSWRLVSGTPRERVEAAISALTEFERRQPRFVTTDNRVYAVD</sequence>
<dbReference type="InterPro" id="IPR014729">
    <property type="entry name" value="Rossmann-like_a/b/a_fold"/>
</dbReference>
<evidence type="ECO:0000313" key="2">
    <source>
        <dbReference type="EMBL" id="CAB4324085.1"/>
    </source>
</evidence>
<dbReference type="InterPro" id="IPR052735">
    <property type="entry name" value="NAD_biosynth-regulator"/>
</dbReference>
<dbReference type="InterPro" id="IPR038727">
    <property type="entry name" value="NadR/Ttd14_AAA_dom"/>
</dbReference>
<organism evidence="2">
    <name type="scientific">freshwater metagenome</name>
    <dbReference type="NCBI Taxonomy" id="449393"/>
    <lineage>
        <taxon>unclassified sequences</taxon>
        <taxon>metagenomes</taxon>
        <taxon>ecological metagenomes</taxon>
    </lineage>
</organism>
<dbReference type="Pfam" id="PF13521">
    <property type="entry name" value="AAA_28"/>
    <property type="match status" value="1"/>
</dbReference>
<dbReference type="PANTHER" id="PTHR37512">
    <property type="entry name" value="TRIFUNCTIONAL NAD BIOSYNTHESIS/REGULATOR PROTEIN NADR"/>
    <property type="match status" value="1"/>
</dbReference>
<dbReference type="Gene3D" id="3.40.50.300">
    <property type="entry name" value="P-loop containing nucleotide triphosphate hydrolases"/>
    <property type="match status" value="1"/>
</dbReference>
<name>A0A6J5YF46_9ZZZZ</name>